<organism evidence="7 8">
    <name type="scientific">Bifidobacterium adolescentis L2-32</name>
    <dbReference type="NCBI Taxonomy" id="411481"/>
    <lineage>
        <taxon>Bacteria</taxon>
        <taxon>Bacillati</taxon>
        <taxon>Actinomycetota</taxon>
        <taxon>Actinomycetes</taxon>
        <taxon>Bifidobacteriales</taxon>
        <taxon>Bifidobacteriaceae</taxon>
        <taxon>Bifidobacterium</taxon>
    </lineage>
</organism>
<dbReference type="PANTHER" id="PTHR46233:SF3">
    <property type="entry name" value="HYDROXYACYLGLUTATHIONE HYDROLASE GLOC"/>
    <property type="match status" value="1"/>
</dbReference>
<keyword evidence="2" id="KW-0479">Metal-binding</keyword>
<evidence type="ECO:0000259" key="6">
    <source>
        <dbReference type="SMART" id="SM00849"/>
    </source>
</evidence>
<name>A7A5I2_BIFAD</name>
<dbReference type="AlphaFoldDB" id="A7A5I2"/>
<dbReference type="CDD" id="cd16275">
    <property type="entry name" value="BaeB-like_MBL-fold"/>
    <property type="match status" value="1"/>
</dbReference>
<dbReference type="GO" id="GO:0046872">
    <property type="term" value="F:metal ion binding"/>
    <property type="evidence" value="ECO:0007669"/>
    <property type="project" value="UniProtKB-KW"/>
</dbReference>
<dbReference type="SMART" id="SM00849">
    <property type="entry name" value="Lactamase_B"/>
    <property type="match status" value="1"/>
</dbReference>
<dbReference type="SUPFAM" id="SSF56281">
    <property type="entry name" value="Metallo-hydrolase/oxidoreductase"/>
    <property type="match status" value="1"/>
</dbReference>
<dbReference type="Pfam" id="PF00753">
    <property type="entry name" value="Lactamase_B"/>
    <property type="match status" value="1"/>
</dbReference>
<comment type="caution">
    <text evidence="7">The sequence shown here is derived from an EMBL/GenBank/DDBJ whole genome shotgun (WGS) entry which is preliminary data.</text>
</comment>
<feature type="compositionally biased region" description="Polar residues" evidence="5">
    <location>
        <begin position="252"/>
        <end position="264"/>
    </location>
</feature>
<sequence>MSAAVARTHAQADAVVAPEVTLIEVAAGAMKNNNYLVVDPVTRQALLVDPAWQRDKLEAALQRAGATLSAIAITHAHFDHVHLAGELSAAHDCPVWMSQCEIETSGFDLPRLLAIDETPRTLGALRIEPILAPGHTPGCLCYRIGGHLFAGDVLFIEGCGLCRDEAAAHAMFGSLERLKRELAPDTRIHPGHTYLRGPGVPFAELLRWNMYLQFPDKRSFAAYRLRRGLHPLQVGRLPLSAAAPQPQNPAPTSSRPINRQSYRT</sequence>
<comment type="cofactor">
    <cofactor evidence="1">
        <name>Zn(2+)</name>
        <dbReference type="ChEBI" id="CHEBI:29105"/>
    </cofactor>
</comment>
<keyword evidence="3" id="KW-0378">Hydrolase</keyword>
<evidence type="ECO:0000256" key="4">
    <source>
        <dbReference type="ARBA" id="ARBA00022833"/>
    </source>
</evidence>
<feature type="domain" description="Metallo-beta-lactamase" evidence="6">
    <location>
        <begin position="31"/>
        <end position="192"/>
    </location>
</feature>
<keyword evidence="4" id="KW-0862">Zinc</keyword>
<proteinExistence type="predicted"/>
<dbReference type="HOGENOM" id="CLU_030571_5_3_11"/>
<reference evidence="7 8" key="1">
    <citation type="submission" date="2007-04" db="EMBL/GenBank/DDBJ databases">
        <authorList>
            <person name="Fulton L."/>
            <person name="Clifton S."/>
            <person name="Fulton B."/>
            <person name="Xu J."/>
            <person name="Minx P."/>
            <person name="Pepin K.H."/>
            <person name="Johnson M."/>
            <person name="Thiruvilangam P."/>
            <person name="Bhonagiri V."/>
            <person name="Nash W.E."/>
            <person name="Mardis E.R."/>
            <person name="Wilson R.K."/>
        </authorList>
    </citation>
    <scope>NUCLEOTIDE SEQUENCE [LARGE SCALE GENOMIC DNA]</scope>
    <source>
        <strain evidence="7 8">L2-32</strain>
    </source>
</reference>
<dbReference type="EMBL" id="AAXD02000020">
    <property type="protein sequence ID" value="EDN83139.1"/>
    <property type="molecule type" value="Genomic_DNA"/>
</dbReference>
<dbReference type="InterPro" id="IPR001279">
    <property type="entry name" value="Metallo-B-lactamas"/>
</dbReference>
<reference evidence="7 8" key="2">
    <citation type="submission" date="2007-05" db="EMBL/GenBank/DDBJ databases">
        <title>Draft genome sequence of Bifidobacterium adolescentis (L2-32).</title>
        <authorList>
            <person name="Sudarsanam P."/>
            <person name="Ley R."/>
            <person name="Guruge J."/>
            <person name="Turnbaugh P.J."/>
            <person name="Mahowald M."/>
            <person name="Liep D."/>
            <person name="Gordon J."/>
        </authorList>
    </citation>
    <scope>NUCLEOTIDE SEQUENCE [LARGE SCALE GENOMIC DNA]</scope>
    <source>
        <strain evidence="7 8">L2-32</strain>
    </source>
</reference>
<evidence type="ECO:0000313" key="7">
    <source>
        <dbReference type="EMBL" id="EDN83139.1"/>
    </source>
</evidence>
<dbReference type="InterPro" id="IPR051453">
    <property type="entry name" value="MBL_Glyoxalase_II"/>
</dbReference>
<evidence type="ECO:0000313" key="8">
    <source>
        <dbReference type="Proteomes" id="UP000003773"/>
    </source>
</evidence>
<protein>
    <submittedName>
        <fullName evidence="7">Metallo-beta-lactamase domain protein</fullName>
    </submittedName>
</protein>
<dbReference type="Proteomes" id="UP000003773">
    <property type="component" value="Unassembled WGS sequence"/>
</dbReference>
<evidence type="ECO:0000256" key="1">
    <source>
        <dbReference type="ARBA" id="ARBA00001947"/>
    </source>
</evidence>
<gene>
    <name evidence="7" type="ORF">BIFADO_01101</name>
</gene>
<accession>A7A5I2</accession>
<evidence type="ECO:0000256" key="5">
    <source>
        <dbReference type="SAM" id="MobiDB-lite"/>
    </source>
</evidence>
<dbReference type="GO" id="GO:0016787">
    <property type="term" value="F:hydrolase activity"/>
    <property type="evidence" value="ECO:0007669"/>
    <property type="project" value="UniProtKB-KW"/>
</dbReference>
<feature type="region of interest" description="Disordered" evidence="5">
    <location>
        <begin position="241"/>
        <end position="264"/>
    </location>
</feature>
<evidence type="ECO:0000256" key="2">
    <source>
        <dbReference type="ARBA" id="ARBA00022723"/>
    </source>
</evidence>
<dbReference type="InterPro" id="IPR036866">
    <property type="entry name" value="RibonucZ/Hydroxyglut_hydro"/>
</dbReference>
<dbReference type="PANTHER" id="PTHR46233">
    <property type="entry name" value="HYDROXYACYLGLUTATHIONE HYDROLASE GLOC"/>
    <property type="match status" value="1"/>
</dbReference>
<evidence type="ECO:0000256" key="3">
    <source>
        <dbReference type="ARBA" id="ARBA00022801"/>
    </source>
</evidence>
<dbReference type="Gene3D" id="3.60.15.10">
    <property type="entry name" value="Ribonuclease Z/Hydroxyacylglutathione hydrolase-like"/>
    <property type="match status" value="1"/>
</dbReference>